<gene>
    <name evidence="1" type="ORF">CINCED_3A012645</name>
</gene>
<dbReference type="OrthoDB" id="10408283at2759"/>
<organism evidence="1 2">
    <name type="scientific">Cinara cedri</name>
    <dbReference type="NCBI Taxonomy" id="506608"/>
    <lineage>
        <taxon>Eukaryota</taxon>
        <taxon>Metazoa</taxon>
        <taxon>Ecdysozoa</taxon>
        <taxon>Arthropoda</taxon>
        <taxon>Hexapoda</taxon>
        <taxon>Insecta</taxon>
        <taxon>Pterygota</taxon>
        <taxon>Neoptera</taxon>
        <taxon>Paraneoptera</taxon>
        <taxon>Hemiptera</taxon>
        <taxon>Sternorrhyncha</taxon>
        <taxon>Aphidomorpha</taxon>
        <taxon>Aphidoidea</taxon>
        <taxon>Aphididae</taxon>
        <taxon>Lachninae</taxon>
        <taxon>Cinara</taxon>
    </lineage>
</organism>
<protein>
    <submittedName>
        <fullName evidence="1">Uncharacterized protein</fullName>
    </submittedName>
</protein>
<sequence length="122" mass="14135">MAKKLILLRCVLIDDIVRYRISISSQKNGAKMNNFEWPLTRRLEKDDVLIVQLLSHQRHQCDKTLGYYTLPMDRVVVEGHVHLVDSFSAINDRNLPPKEIRDNLTRSLLQVVVSGKIKRSLV</sequence>
<dbReference type="InterPro" id="IPR035892">
    <property type="entry name" value="C2_domain_sf"/>
</dbReference>
<dbReference type="Proteomes" id="UP000325440">
    <property type="component" value="Unassembled WGS sequence"/>
</dbReference>
<evidence type="ECO:0000313" key="2">
    <source>
        <dbReference type="Proteomes" id="UP000325440"/>
    </source>
</evidence>
<proteinExistence type="predicted"/>
<name>A0A5E4NM97_9HEMI</name>
<dbReference type="EMBL" id="CABPRJ010002421">
    <property type="protein sequence ID" value="VVC45933.1"/>
    <property type="molecule type" value="Genomic_DNA"/>
</dbReference>
<evidence type="ECO:0000313" key="1">
    <source>
        <dbReference type="EMBL" id="VVC45933.1"/>
    </source>
</evidence>
<keyword evidence="2" id="KW-1185">Reference proteome</keyword>
<accession>A0A5E4NM97</accession>
<dbReference type="AlphaFoldDB" id="A0A5E4NM97"/>
<dbReference type="Gene3D" id="2.60.40.150">
    <property type="entry name" value="C2 domain"/>
    <property type="match status" value="1"/>
</dbReference>
<reference evidence="1 2" key="1">
    <citation type="submission" date="2019-08" db="EMBL/GenBank/DDBJ databases">
        <authorList>
            <person name="Alioto T."/>
            <person name="Alioto T."/>
            <person name="Gomez Garrido J."/>
        </authorList>
    </citation>
    <scope>NUCLEOTIDE SEQUENCE [LARGE SCALE GENOMIC DNA]</scope>
</reference>